<gene>
    <name evidence="1" type="ORF">OYT1_ch2275</name>
</gene>
<dbReference type="EMBL" id="AP018738">
    <property type="protein sequence ID" value="BBE51791.1"/>
    <property type="molecule type" value="Genomic_DNA"/>
</dbReference>
<reference evidence="1 2" key="1">
    <citation type="submission" date="2018-06" db="EMBL/GenBank/DDBJ databases">
        <title>OYT1 Genome Sequencing.</title>
        <authorList>
            <person name="Kato S."/>
            <person name="Itoh T."/>
            <person name="Ohkuma M."/>
        </authorList>
    </citation>
    <scope>NUCLEOTIDE SEQUENCE [LARGE SCALE GENOMIC DNA]</scope>
    <source>
        <strain evidence="1 2">OYT1</strain>
    </source>
</reference>
<dbReference type="Proteomes" id="UP000033070">
    <property type="component" value="Chromosome"/>
</dbReference>
<evidence type="ECO:0008006" key="3">
    <source>
        <dbReference type="Google" id="ProtNLM"/>
    </source>
</evidence>
<organism evidence="1 2">
    <name type="scientific">Ferriphaselus amnicola</name>
    <dbReference type="NCBI Taxonomy" id="1188319"/>
    <lineage>
        <taxon>Bacteria</taxon>
        <taxon>Pseudomonadati</taxon>
        <taxon>Pseudomonadota</taxon>
        <taxon>Betaproteobacteria</taxon>
        <taxon>Nitrosomonadales</taxon>
        <taxon>Gallionellaceae</taxon>
        <taxon>Ferriphaselus</taxon>
    </lineage>
</organism>
<evidence type="ECO:0000313" key="1">
    <source>
        <dbReference type="EMBL" id="BBE51791.1"/>
    </source>
</evidence>
<dbReference type="STRING" id="1188319.OYT1_01582"/>
<sequence length="133" mass="15197">MTHTWPSVDAELLRTLPPVLGAVVRALGFGRAKEFLVERGGVNLSIPKHRSAGLGLSDDELARLREMLAPHMDAADRVWMPKPDKLFIRVRDEQIRREKHHFSITAQARQHHLSSRHILNVRREGDDAQLDLF</sequence>
<dbReference type="KEGG" id="fam:OYT1_ch2275"/>
<accession>A0A2Z6GDT9</accession>
<dbReference type="OrthoDB" id="9180245at2"/>
<keyword evidence="2" id="KW-1185">Reference proteome</keyword>
<evidence type="ECO:0000313" key="2">
    <source>
        <dbReference type="Proteomes" id="UP000033070"/>
    </source>
</evidence>
<protein>
    <recommendedName>
        <fullName evidence="3">Mor transcription activator domain-containing protein</fullName>
    </recommendedName>
</protein>
<name>A0A2Z6GDT9_9PROT</name>
<dbReference type="RefSeq" id="WP_062626800.1">
    <property type="nucleotide sequence ID" value="NZ_AP018738.1"/>
</dbReference>
<dbReference type="AlphaFoldDB" id="A0A2Z6GDT9"/>
<proteinExistence type="predicted"/>